<sequence length="122" mass="14049">MRLMSNNLKKLVTLLEDLVGEIDLEQVTDKKLEKYFDFVSEKVTVSWFFSQSWIERLESLEMIGDDALCLVPQHQLDTTIVIWTGHSRRAAIASKSLYHHGGTNMVLTKATKLLRDDETHQT</sequence>
<dbReference type="AlphaFoldDB" id="A0A8J5MRR2"/>
<evidence type="ECO:0000313" key="2">
    <source>
        <dbReference type="Proteomes" id="UP000747542"/>
    </source>
</evidence>
<name>A0A8J5MRR2_HOMAM</name>
<dbReference type="EMBL" id="JAHLQT010030594">
    <property type="protein sequence ID" value="KAG7160972.1"/>
    <property type="molecule type" value="Genomic_DNA"/>
</dbReference>
<dbReference type="Proteomes" id="UP000747542">
    <property type="component" value="Unassembled WGS sequence"/>
</dbReference>
<organism evidence="1 2">
    <name type="scientific">Homarus americanus</name>
    <name type="common">American lobster</name>
    <dbReference type="NCBI Taxonomy" id="6706"/>
    <lineage>
        <taxon>Eukaryota</taxon>
        <taxon>Metazoa</taxon>
        <taxon>Ecdysozoa</taxon>
        <taxon>Arthropoda</taxon>
        <taxon>Crustacea</taxon>
        <taxon>Multicrustacea</taxon>
        <taxon>Malacostraca</taxon>
        <taxon>Eumalacostraca</taxon>
        <taxon>Eucarida</taxon>
        <taxon>Decapoda</taxon>
        <taxon>Pleocyemata</taxon>
        <taxon>Astacidea</taxon>
        <taxon>Nephropoidea</taxon>
        <taxon>Nephropidae</taxon>
        <taxon>Homarus</taxon>
    </lineage>
</organism>
<proteinExistence type="predicted"/>
<keyword evidence="2" id="KW-1185">Reference proteome</keyword>
<protein>
    <submittedName>
        <fullName evidence="1">Uncharacterized protein</fullName>
    </submittedName>
</protein>
<reference evidence="1" key="1">
    <citation type="journal article" date="2021" name="Sci. Adv.">
        <title>The American lobster genome reveals insights on longevity, neural, and immune adaptations.</title>
        <authorList>
            <person name="Polinski J.M."/>
            <person name="Zimin A.V."/>
            <person name="Clark K.F."/>
            <person name="Kohn A.B."/>
            <person name="Sadowski N."/>
            <person name="Timp W."/>
            <person name="Ptitsyn A."/>
            <person name="Khanna P."/>
            <person name="Romanova D.Y."/>
            <person name="Williams P."/>
            <person name="Greenwood S.J."/>
            <person name="Moroz L.L."/>
            <person name="Walt D.R."/>
            <person name="Bodnar A.G."/>
        </authorList>
    </citation>
    <scope>NUCLEOTIDE SEQUENCE</scope>
    <source>
        <strain evidence="1">GMGI-L3</strain>
    </source>
</reference>
<comment type="caution">
    <text evidence="1">The sequence shown here is derived from an EMBL/GenBank/DDBJ whole genome shotgun (WGS) entry which is preliminary data.</text>
</comment>
<evidence type="ECO:0000313" key="1">
    <source>
        <dbReference type="EMBL" id="KAG7160972.1"/>
    </source>
</evidence>
<accession>A0A8J5MRR2</accession>
<gene>
    <name evidence="1" type="ORF">Hamer_G007759</name>
</gene>